<evidence type="ECO:0000256" key="4">
    <source>
        <dbReference type="ARBA" id="ARBA00023136"/>
    </source>
</evidence>
<proteinExistence type="predicted"/>
<keyword evidence="2 5" id="KW-0812">Transmembrane</keyword>
<dbReference type="GO" id="GO:0016020">
    <property type="term" value="C:membrane"/>
    <property type="evidence" value="ECO:0007669"/>
    <property type="project" value="UniProtKB-SubCell"/>
</dbReference>
<name>A0A024LS35_9HYPH</name>
<evidence type="ECO:0000259" key="6">
    <source>
        <dbReference type="Pfam" id="PF05154"/>
    </source>
</evidence>
<comment type="subcellular location">
    <subcellularLocation>
        <location evidence="1">Membrane</location>
        <topology evidence="1">Multi-pass membrane protein</topology>
    </subcellularLocation>
</comment>
<dbReference type="InterPro" id="IPR007829">
    <property type="entry name" value="TM2"/>
</dbReference>
<reference evidence="7" key="1">
    <citation type="submission" date="2013-11" db="EMBL/GenBank/DDBJ databases">
        <authorList>
            <person name="GENOMES U."/>
        </authorList>
    </citation>
    <scope>NUCLEOTIDE SEQUENCE</scope>
    <source>
        <strain evidence="7">MVT06</strain>
    </source>
</reference>
<keyword evidence="4 5" id="KW-0472">Membrane</keyword>
<evidence type="ECO:0000256" key="1">
    <source>
        <dbReference type="ARBA" id="ARBA00004141"/>
    </source>
</evidence>
<sequence>MRGRIISQEQGTYLISGDDGERYRFALCDWLGKSSPKVGDYLDFVGKDGAATSVFPLVKQQYSKLVLALVCFFIGTFGVHRFIVGKTGTGVFMLILSLSILGLPISGIWAFIDFIVILTGGFTDKDGNKIRS</sequence>
<accession>A0A024LS35</accession>
<evidence type="ECO:0000313" key="7">
    <source>
        <dbReference type="EMBL" id="CDP79944.1"/>
    </source>
</evidence>
<dbReference type="RefSeq" id="WP_010703597.1">
    <property type="nucleotide sequence ID" value="NZ_CADDYD010000001.1"/>
</dbReference>
<evidence type="ECO:0000256" key="2">
    <source>
        <dbReference type="ARBA" id="ARBA00022692"/>
    </source>
</evidence>
<dbReference type="EMBL" id="HG977196">
    <property type="protein sequence ID" value="CDP79944.1"/>
    <property type="molecule type" value="Genomic_DNA"/>
</dbReference>
<dbReference type="Pfam" id="PF05154">
    <property type="entry name" value="TM2"/>
    <property type="match status" value="1"/>
</dbReference>
<protein>
    <submittedName>
        <fullName evidence="7">Hypothetical membrane protein</fullName>
    </submittedName>
</protein>
<organism evidence="7">
    <name type="scientific">Bartonella schoenbuchensis</name>
    <dbReference type="NCBI Taxonomy" id="165694"/>
    <lineage>
        <taxon>Bacteria</taxon>
        <taxon>Pseudomonadati</taxon>
        <taxon>Pseudomonadota</taxon>
        <taxon>Alphaproteobacteria</taxon>
        <taxon>Hyphomicrobiales</taxon>
        <taxon>Bartonellaceae</taxon>
        <taxon>Bartonella</taxon>
    </lineage>
</organism>
<feature type="domain" description="TM2" evidence="6">
    <location>
        <begin position="60"/>
        <end position="115"/>
    </location>
</feature>
<evidence type="ECO:0000256" key="3">
    <source>
        <dbReference type="ARBA" id="ARBA00022989"/>
    </source>
</evidence>
<feature type="transmembrane region" description="Helical" evidence="5">
    <location>
        <begin position="65"/>
        <end position="84"/>
    </location>
</feature>
<reference evidence="7" key="2">
    <citation type="submission" date="2014-05" db="EMBL/GenBank/DDBJ databases">
        <title>Genome sequencing of Bartonella spp. isolated from human blood.</title>
        <authorList>
            <person name="Raoult D."/>
        </authorList>
    </citation>
    <scope>NUCLEOTIDE SEQUENCE</scope>
    <source>
        <strain evidence="7">MVT06</strain>
    </source>
</reference>
<feature type="transmembrane region" description="Helical" evidence="5">
    <location>
        <begin position="90"/>
        <end position="123"/>
    </location>
</feature>
<evidence type="ECO:0000256" key="5">
    <source>
        <dbReference type="SAM" id="Phobius"/>
    </source>
</evidence>
<keyword evidence="3 5" id="KW-1133">Transmembrane helix</keyword>
<gene>
    <name evidence="7" type="ORF">BN1046_00849</name>
</gene>
<dbReference type="AlphaFoldDB" id="A0A024LS35"/>